<protein>
    <recommendedName>
        <fullName evidence="2">DUF218 domain-containing protein</fullName>
    </recommendedName>
</protein>
<keyword evidence="1" id="KW-1133">Transmembrane helix</keyword>
<name>A0A0X8GYK7_9FIRM</name>
<dbReference type="STRING" id="1514105.AOC36_00865"/>
<sequence>MKKKLKRILIGFISLGIIYGLFIFGLILSTYREVPPKGVEVMIVLGARVKGENPAIPTRVLQERLDTAYQYLVDNPETVVIVTGGQGENESEPEGVVMGRTLVEKGIDPTRIYIEQTSTSTIENIENALQIIKTDTAIIVSNDYHIYRAKRTARNAGIETVYGLAAPSTTIATFSSYLREIVALGYHLIFSH</sequence>
<reference evidence="3 4" key="1">
    <citation type="submission" date="2015-10" db="EMBL/GenBank/DDBJ databases">
        <title>Erysipelothrix larvae sp. LV19 isolated from the larval gut of the rhinoceros beetle, Trypoxylus dichotomus.</title>
        <authorList>
            <person name="Lim S."/>
            <person name="Kim B.-C."/>
        </authorList>
    </citation>
    <scope>NUCLEOTIDE SEQUENCE [LARGE SCALE GENOMIC DNA]</scope>
    <source>
        <strain evidence="3 4">LV19</strain>
    </source>
</reference>
<dbReference type="InterPro" id="IPR051599">
    <property type="entry name" value="Cell_Envelope_Assoc"/>
</dbReference>
<dbReference type="RefSeq" id="WP_067630103.1">
    <property type="nucleotide sequence ID" value="NZ_CP013213.1"/>
</dbReference>
<dbReference type="EMBL" id="CP013213">
    <property type="protein sequence ID" value="AMC92594.1"/>
    <property type="molecule type" value="Genomic_DNA"/>
</dbReference>
<dbReference type="GO" id="GO:0005886">
    <property type="term" value="C:plasma membrane"/>
    <property type="evidence" value="ECO:0007669"/>
    <property type="project" value="TreeGrafter"/>
</dbReference>
<dbReference type="KEGG" id="erl:AOC36_00865"/>
<feature type="domain" description="DUF218" evidence="2">
    <location>
        <begin position="41"/>
        <end position="182"/>
    </location>
</feature>
<proteinExistence type="predicted"/>
<evidence type="ECO:0000313" key="4">
    <source>
        <dbReference type="Proteomes" id="UP000063781"/>
    </source>
</evidence>
<gene>
    <name evidence="3" type="ORF">AOC36_00865</name>
</gene>
<accession>A0A0X8GYK7</accession>
<evidence type="ECO:0000313" key="3">
    <source>
        <dbReference type="EMBL" id="AMC92594.1"/>
    </source>
</evidence>
<dbReference type="GO" id="GO:0000270">
    <property type="term" value="P:peptidoglycan metabolic process"/>
    <property type="evidence" value="ECO:0007669"/>
    <property type="project" value="TreeGrafter"/>
</dbReference>
<organism evidence="3 4">
    <name type="scientific">Erysipelothrix larvae</name>
    <dbReference type="NCBI Taxonomy" id="1514105"/>
    <lineage>
        <taxon>Bacteria</taxon>
        <taxon>Bacillati</taxon>
        <taxon>Bacillota</taxon>
        <taxon>Erysipelotrichia</taxon>
        <taxon>Erysipelotrichales</taxon>
        <taxon>Erysipelotrichaceae</taxon>
        <taxon>Erysipelothrix</taxon>
    </lineage>
</organism>
<dbReference type="Proteomes" id="UP000063781">
    <property type="component" value="Chromosome"/>
</dbReference>
<dbReference type="OrthoDB" id="9782395at2"/>
<dbReference type="InterPro" id="IPR003848">
    <property type="entry name" value="DUF218"/>
</dbReference>
<dbReference type="PANTHER" id="PTHR30336:SF4">
    <property type="entry name" value="ENVELOPE BIOGENESIS FACTOR ELYC"/>
    <property type="match status" value="1"/>
</dbReference>
<keyword evidence="1" id="KW-0812">Transmembrane</keyword>
<keyword evidence="1" id="KW-0472">Membrane</keyword>
<dbReference type="InterPro" id="IPR014729">
    <property type="entry name" value="Rossmann-like_a/b/a_fold"/>
</dbReference>
<feature type="transmembrane region" description="Helical" evidence="1">
    <location>
        <begin position="7"/>
        <end position="28"/>
    </location>
</feature>
<evidence type="ECO:0000256" key="1">
    <source>
        <dbReference type="SAM" id="Phobius"/>
    </source>
</evidence>
<keyword evidence="4" id="KW-1185">Reference proteome</keyword>
<dbReference type="PANTHER" id="PTHR30336">
    <property type="entry name" value="INNER MEMBRANE PROTEIN, PROBABLE PERMEASE"/>
    <property type="match status" value="1"/>
</dbReference>
<dbReference type="CDD" id="cd06259">
    <property type="entry name" value="YdcF-like"/>
    <property type="match status" value="1"/>
</dbReference>
<dbReference type="Pfam" id="PF02698">
    <property type="entry name" value="DUF218"/>
    <property type="match status" value="1"/>
</dbReference>
<dbReference type="GO" id="GO:0043164">
    <property type="term" value="P:Gram-negative-bacterium-type cell wall biogenesis"/>
    <property type="evidence" value="ECO:0007669"/>
    <property type="project" value="TreeGrafter"/>
</dbReference>
<dbReference type="Gene3D" id="3.40.50.620">
    <property type="entry name" value="HUPs"/>
    <property type="match status" value="1"/>
</dbReference>
<dbReference type="AlphaFoldDB" id="A0A0X8GYK7"/>
<evidence type="ECO:0000259" key="2">
    <source>
        <dbReference type="Pfam" id="PF02698"/>
    </source>
</evidence>